<evidence type="ECO:0000256" key="1">
    <source>
        <dbReference type="ARBA" id="ARBA00022741"/>
    </source>
</evidence>
<dbReference type="InterPro" id="IPR002078">
    <property type="entry name" value="Sigma_54_int"/>
</dbReference>
<dbReference type="AlphaFoldDB" id="G7WAM7"/>
<dbReference type="SUPFAM" id="SSF52540">
    <property type="entry name" value="P-loop containing nucleoside triphosphate hydrolases"/>
    <property type="match status" value="1"/>
</dbReference>
<feature type="domain" description="PAS" evidence="7">
    <location>
        <begin position="131"/>
        <end position="181"/>
    </location>
</feature>
<evidence type="ECO:0000259" key="7">
    <source>
        <dbReference type="PROSITE" id="PS50112"/>
    </source>
</evidence>
<dbReference type="SUPFAM" id="SSF55785">
    <property type="entry name" value="PYP-like sensor domain (PAS domain)"/>
    <property type="match status" value="1"/>
</dbReference>
<dbReference type="InterPro" id="IPR025662">
    <property type="entry name" value="Sigma_54_int_dom_ATP-bd_1"/>
</dbReference>
<gene>
    <name evidence="8" type="ordered locus">Desor_1123</name>
</gene>
<dbReference type="SMART" id="SM00382">
    <property type="entry name" value="AAA"/>
    <property type="match status" value="1"/>
</dbReference>
<reference evidence="8 9" key="2">
    <citation type="journal article" date="2012" name="J. Bacteriol.">
        <title>Complete genome sequences of Desulfosporosinus orientis DSM765T, Desulfosporosinus youngiae DSM17734T, Desulfosporosinus meridiei DSM13257T, and Desulfosporosinus acidiphilus DSM22704T.</title>
        <authorList>
            <person name="Pester M."/>
            <person name="Brambilla E."/>
            <person name="Alazard D."/>
            <person name="Rattei T."/>
            <person name="Weinmaier T."/>
            <person name="Han J."/>
            <person name="Lucas S."/>
            <person name="Lapidus A."/>
            <person name="Cheng J.F."/>
            <person name="Goodwin L."/>
            <person name="Pitluck S."/>
            <person name="Peters L."/>
            <person name="Ovchinnikova G."/>
            <person name="Teshima H."/>
            <person name="Detter J.C."/>
            <person name="Han C.S."/>
            <person name="Tapia R."/>
            <person name="Land M.L."/>
            <person name="Hauser L."/>
            <person name="Kyrpides N.C."/>
            <person name="Ivanova N.N."/>
            <person name="Pagani I."/>
            <person name="Huntmann M."/>
            <person name="Wei C.L."/>
            <person name="Davenport K.W."/>
            <person name="Daligault H."/>
            <person name="Chain P.S."/>
            <person name="Chen A."/>
            <person name="Mavromatis K."/>
            <person name="Markowitz V."/>
            <person name="Szeto E."/>
            <person name="Mikhailova N."/>
            <person name="Pati A."/>
            <person name="Wagner M."/>
            <person name="Woyke T."/>
            <person name="Ollivier B."/>
            <person name="Klenk H.P."/>
            <person name="Spring S."/>
            <person name="Loy A."/>
        </authorList>
    </citation>
    <scope>NUCLEOTIDE SEQUENCE [LARGE SCALE GENOMIC DNA]</scope>
    <source>
        <strain evidence="9">ATCC 19365 / DSM 765 / NCIMB 8382 / VKM B-1628</strain>
    </source>
</reference>
<dbReference type="Gene3D" id="3.30.450.20">
    <property type="entry name" value="PAS domain"/>
    <property type="match status" value="1"/>
</dbReference>
<dbReference type="OrthoDB" id="1803236at2"/>
<dbReference type="FunFam" id="3.40.50.300:FF:000006">
    <property type="entry name" value="DNA-binding transcriptional regulator NtrC"/>
    <property type="match status" value="1"/>
</dbReference>
<dbReference type="GO" id="GO:0003677">
    <property type="term" value="F:DNA binding"/>
    <property type="evidence" value="ECO:0007669"/>
    <property type="project" value="UniProtKB-KW"/>
</dbReference>
<proteinExistence type="predicted"/>
<protein>
    <recommendedName>
        <fullName evidence="4">HTH-type transcriptional regulatory protein TyrR</fullName>
    </recommendedName>
</protein>
<sequence length="583" mass="65811">MEMKIGELTKRNFATCLGSQTIGALLEEIYYKPLSYVLVMTGKTVSRVFHIPDLYWGMPLGEKNTLDNISGSKEFIELSAKEDIGVLLNMEHDLAVVFDDDHQPLGVIDNVPMINKLLQFKRSRNKQIGLDYYEFDNIIDSLDVDVFITDGEGYILFLNPAAEKVCGIMKEEVIGKHVTDLEKENLISKSITMEVIKNRKKINILQKMNTGKTVLSSAIPIFNEAGEVSRVLSTSNNVADMNELLKRIEKQNQELVVKEQQLDLMREAVFGRNNYACFSKGMEEIKETVIKIAPTDLTVLIQGESGVGKEVVAKLVHSLSSRTKHPLVKINCGLIPENLIESELFGYESGAFTGANKAGKIGKIEMADQGTLFLDEIGEMPLLLQVKLLEFLQDREITRVGGTKRINIDTRIIAATNRDLKEMVQQGKFREDLYYRLNVFPLRIAPLRERAEDILTFAEYFLGKFNDKYILNKKMAPDALDLLAKYNWPGNVREFEHVMERAVVISNTDLIAAAEINVLIDIKQESGGKIFSTGLMPWKVAKKELEKQLIKRAYDIYKSTYKAAEALDVCQSTVAKMLKNMAE</sequence>
<evidence type="ECO:0000259" key="6">
    <source>
        <dbReference type="PROSITE" id="PS50045"/>
    </source>
</evidence>
<dbReference type="PANTHER" id="PTHR32071">
    <property type="entry name" value="TRANSCRIPTIONAL REGULATORY PROTEIN"/>
    <property type="match status" value="1"/>
</dbReference>
<keyword evidence="1" id="KW-0547">Nucleotide-binding</keyword>
<dbReference type="InterPro" id="IPR003593">
    <property type="entry name" value="AAA+_ATPase"/>
</dbReference>
<keyword evidence="2" id="KW-0058">Aromatic hydrocarbons catabolism</keyword>
<name>G7WAM7_DESOD</name>
<dbReference type="InterPro" id="IPR000014">
    <property type="entry name" value="PAS"/>
</dbReference>
<dbReference type="Pfam" id="PF18024">
    <property type="entry name" value="HTH_50"/>
    <property type="match status" value="1"/>
</dbReference>
<keyword evidence="3" id="KW-0067">ATP-binding</keyword>
<dbReference type="PATRIC" id="fig|768706.3.peg.1100"/>
<dbReference type="SMART" id="SM00091">
    <property type="entry name" value="PAS"/>
    <property type="match status" value="1"/>
</dbReference>
<dbReference type="InterPro" id="IPR027417">
    <property type="entry name" value="P-loop_NTPase"/>
</dbReference>
<dbReference type="Gene3D" id="3.40.50.300">
    <property type="entry name" value="P-loop containing nucleotide triphosphate hydrolases"/>
    <property type="match status" value="1"/>
</dbReference>
<dbReference type="Gene3D" id="1.10.8.60">
    <property type="match status" value="1"/>
</dbReference>
<evidence type="ECO:0000256" key="5">
    <source>
        <dbReference type="SAM" id="Coils"/>
    </source>
</evidence>
<keyword evidence="5" id="KW-0175">Coiled coil</keyword>
<dbReference type="Pfam" id="PF00158">
    <property type="entry name" value="Sigma54_activat"/>
    <property type="match status" value="1"/>
</dbReference>
<dbReference type="KEGG" id="dor:Desor_1123"/>
<dbReference type="GO" id="GO:0005524">
    <property type="term" value="F:ATP binding"/>
    <property type="evidence" value="ECO:0007669"/>
    <property type="project" value="UniProtKB-KW"/>
</dbReference>
<evidence type="ECO:0000313" key="8">
    <source>
        <dbReference type="EMBL" id="AET66795.1"/>
    </source>
</evidence>
<dbReference type="HOGENOM" id="CLU_000445_8_1_9"/>
<dbReference type="CDD" id="cd00130">
    <property type="entry name" value="PAS"/>
    <property type="match status" value="1"/>
</dbReference>
<dbReference type="InterPro" id="IPR035965">
    <property type="entry name" value="PAS-like_dom_sf"/>
</dbReference>
<dbReference type="Pfam" id="PF25601">
    <property type="entry name" value="AAA_lid_14"/>
    <property type="match status" value="1"/>
</dbReference>
<dbReference type="Gene3D" id="1.10.10.60">
    <property type="entry name" value="Homeodomain-like"/>
    <property type="match status" value="1"/>
</dbReference>
<dbReference type="PROSITE" id="PS50112">
    <property type="entry name" value="PAS"/>
    <property type="match status" value="1"/>
</dbReference>
<dbReference type="PROSITE" id="PS50045">
    <property type="entry name" value="SIGMA54_INTERACT_4"/>
    <property type="match status" value="1"/>
</dbReference>
<evidence type="ECO:0000256" key="4">
    <source>
        <dbReference type="ARBA" id="ARBA00029500"/>
    </source>
</evidence>
<dbReference type="InterPro" id="IPR058031">
    <property type="entry name" value="AAA_lid_NorR"/>
</dbReference>
<dbReference type="CDD" id="cd00009">
    <property type="entry name" value="AAA"/>
    <property type="match status" value="1"/>
</dbReference>
<feature type="coiled-coil region" evidence="5">
    <location>
        <begin position="238"/>
        <end position="268"/>
    </location>
</feature>
<dbReference type="InterPro" id="IPR030828">
    <property type="entry name" value="HTH_TyrR"/>
</dbReference>
<dbReference type="Proteomes" id="UP000006346">
    <property type="component" value="Chromosome"/>
</dbReference>
<evidence type="ECO:0000313" key="9">
    <source>
        <dbReference type="Proteomes" id="UP000006346"/>
    </source>
</evidence>
<evidence type="ECO:0000256" key="3">
    <source>
        <dbReference type="ARBA" id="ARBA00022840"/>
    </source>
</evidence>
<dbReference type="PROSITE" id="PS00675">
    <property type="entry name" value="SIGMA54_INTERACT_1"/>
    <property type="match status" value="1"/>
</dbReference>
<dbReference type="InterPro" id="IPR013767">
    <property type="entry name" value="PAS_fold"/>
</dbReference>
<keyword evidence="9" id="KW-1185">Reference proteome</keyword>
<evidence type="ECO:0000256" key="2">
    <source>
        <dbReference type="ARBA" id="ARBA00022797"/>
    </source>
</evidence>
<reference evidence="9" key="1">
    <citation type="submission" date="2011-11" db="EMBL/GenBank/DDBJ databases">
        <title>Complete sequence of Desulfosporosinus orientis DSM 765.</title>
        <authorList>
            <person name="Lucas S."/>
            <person name="Han J."/>
            <person name="Lapidus A."/>
            <person name="Cheng J.-F."/>
            <person name="Goodwin L."/>
            <person name="Pitluck S."/>
            <person name="Peters L."/>
            <person name="Ovchinnikova G."/>
            <person name="Teshima H."/>
            <person name="Detter J.C."/>
            <person name="Han C."/>
            <person name="Tapia R."/>
            <person name="Land M."/>
            <person name="Hauser L."/>
            <person name="Kyrpides N."/>
            <person name="Ivanova N."/>
            <person name="Pagani I."/>
            <person name="Pester M."/>
            <person name="Spring S."/>
            <person name="Ollivier B."/>
            <person name="Rattei T."/>
            <person name="Klenk H.-P."/>
            <person name="Wagner M."/>
            <person name="Loy A."/>
            <person name="Woyke T."/>
        </authorList>
    </citation>
    <scope>NUCLEOTIDE SEQUENCE [LARGE SCALE GENOMIC DNA]</scope>
    <source>
        <strain evidence="9">ATCC 19365 / DSM 765 / NCIMB 8382 / VKM B-1628</strain>
    </source>
</reference>
<dbReference type="PANTHER" id="PTHR32071:SF57">
    <property type="entry name" value="C4-DICARBOXYLATE TRANSPORT TRANSCRIPTIONAL REGULATORY PROTEIN DCTD"/>
    <property type="match status" value="1"/>
</dbReference>
<dbReference type="eggNOG" id="COG3829">
    <property type="taxonomic scope" value="Bacteria"/>
</dbReference>
<dbReference type="Pfam" id="PF00989">
    <property type="entry name" value="PAS"/>
    <property type="match status" value="1"/>
</dbReference>
<accession>G7WAM7</accession>
<dbReference type="NCBIfam" id="TIGR00229">
    <property type="entry name" value="sensory_box"/>
    <property type="match status" value="1"/>
</dbReference>
<dbReference type="EMBL" id="CP003108">
    <property type="protein sequence ID" value="AET66795.1"/>
    <property type="molecule type" value="Genomic_DNA"/>
</dbReference>
<dbReference type="GO" id="GO:0006355">
    <property type="term" value="P:regulation of DNA-templated transcription"/>
    <property type="evidence" value="ECO:0007669"/>
    <property type="project" value="InterPro"/>
</dbReference>
<feature type="domain" description="Sigma-54 factor interaction" evidence="6">
    <location>
        <begin position="279"/>
        <end position="504"/>
    </location>
</feature>
<organism evidence="8 9">
    <name type="scientific">Desulfosporosinus orientis (strain ATCC 19365 / DSM 765 / NCIMB 8382 / VKM B-1628 / Singapore I)</name>
    <name type="common">Desulfotomaculum orientis</name>
    <dbReference type="NCBI Taxonomy" id="768706"/>
    <lineage>
        <taxon>Bacteria</taxon>
        <taxon>Bacillati</taxon>
        <taxon>Bacillota</taxon>
        <taxon>Clostridia</taxon>
        <taxon>Eubacteriales</taxon>
        <taxon>Desulfitobacteriaceae</taxon>
        <taxon>Desulfosporosinus</taxon>
    </lineage>
</organism>